<feature type="region of interest" description="Disordered" evidence="2">
    <location>
        <begin position="1"/>
        <end position="20"/>
    </location>
</feature>
<dbReference type="Gene3D" id="1.10.10.60">
    <property type="entry name" value="Homeodomain-like"/>
    <property type="match status" value="1"/>
</dbReference>
<accession>A0AAD4MP22</accession>
<proteinExistence type="predicted"/>
<reference evidence="4" key="1">
    <citation type="submission" date="2022-01" db="EMBL/GenBank/DDBJ databases">
        <title>Genome Sequence Resource for Two Populations of Ditylenchus destructor, the Migratory Endoparasitic Phytonematode.</title>
        <authorList>
            <person name="Zhang H."/>
            <person name="Lin R."/>
            <person name="Xie B."/>
        </authorList>
    </citation>
    <scope>NUCLEOTIDE SEQUENCE</scope>
    <source>
        <strain evidence="4">BazhouSP</strain>
    </source>
</reference>
<evidence type="ECO:0000313" key="4">
    <source>
        <dbReference type="EMBL" id="KAI1701343.1"/>
    </source>
</evidence>
<comment type="caution">
    <text evidence="4">The sequence shown here is derived from an EMBL/GenBank/DDBJ whole genome shotgun (WGS) entry which is preliminary data.</text>
</comment>
<evidence type="ECO:0000313" key="5">
    <source>
        <dbReference type="Proteomes" id="UP001201812"/>
    </source>
</evidence>
<evidence type="ECO:0000259" key="3">
    <source>
        <dbReference type="Pfam" id="PF04218"/>
    </source>
</evidence>
<dbReference type="EMBL" id="JAKKPZ010000121">
    <property type="protein sequence ID" value="KAI1701343.1"/>
    <property type="molecule type" value="Genomic_DNA"/>
</dbReference>
<dbReference type="SUPFAM" id="SSF46689">
    <property type="entry name" value="Homeodomain-like"/>
    <property type="match status" value="1"/>
</dbReference>
<gene>
    <name evidence="4" type="ORF">DdX_16175</name>
</gene>
<dbReference type="InterPro" id="IPR007889">
    <property type="entry name" value="HTH_Psq"/>
</dbReference>
<dbReference type="AlphaFoldDB" id="A0AAD4MP22"/>
<dbReference type="InterPro" id="IPR009057">
    <property type="entry name" value="Homeodomain-like_sf"/>
</dbReference>
<keyword evidence="5" id="KW-1185">Reference proteome</keyword>
<dbReference type="Proteomes" id="UP001201812">
    <property type="component" value="Unassembled WGS sequence"/>
</dbReference>
<sequence>MEKETSPARQSSPSRRVLTLQKKKEILDAHESEKSWVKLSKKFNDLPVSTIQTIVSNKHKILSALDEGCQVKRSRLQPAKHGEIEKGIVSWMKSARSQNIELSGPLIKLTTALQQLQCLQLNKL</sequence>
<evidence type="ECO:0000256" key="1">
    <source>
        <dbReference type="ARBA" id="ARBA00004123"/>
    </source>
</evidence>
<dbReference type="GO" id="GO:0005634">
    <property type="term" value="C:nucleus"/>
    <property type="evidence" value="ECO:0007669"/>
    <property type="project" value="UniProtKB-SubCell"/>
</dbReference>
<protein>
    <submittedName>
        <fullName evidence="4">Tigger transposable element-derived protein 4</fullName>
    </submittedName>
</protein>
<name>A0AAD4MP22_9BILA</name>
<dbReference type="GO" id="GO:0003677">
    <property type="term" value="F:DNA binding"/>
    <property type="evidence" value="ECO:0007669"/>
    <property type="project" value="InterPro"/>
</dbReference>
<organism evidence="4 5">
    <name type="scientific">Ditylenchus destructor</name>
    <dbReference type="NCBI Taxonomy" id="166010"/>
    <lineage>
        <taxon>Eukaryota</taxon>
        <taxon>Metazoa</taxon>
        <taxon>Ecdysozoa</taxon>
        <taxon>Nematoda</taxon>
        <taxon>Chromadorea</taxon>
        <taxon>Rhabditida</taxon>
        <taxon>Tylenchina</taxon>
        <taxon>Tylenchomorpha</taxon>
        <taxon>Sphaerularioidea</taxon>
        <taxon>Anguinidae</taxon>
        <taxon>Anguininae</taxon>
        <taxon>Ditylenchus</taxon>
    </lineage>
</organism>
<comment type="subcellular location">
    <subcellularLocation>
        <location evidence="1">Nucleus</location>
    </subcellularLocation>
</comment>
<feature type="domain" description="HTH psq-type" evidence="3">
    <location>
        <begin position="13"/>
        <end position="63"/>
    </location>
</feature>
<evidence type="ECO:0000256" key="2">
    <source>
        <dbReference type="SAM" id="MobiDB-lite"/>
    </source>
</evidence>
<dbReference type="Pfam" id="PF04218">
    <property type="entry name" value="CENP-B_N"/>
    <property type="match status" value="1"/>
</dbReference>